<evidence type="ECO:0000313" key="2">
    <source>
        <dbReference type="Proteomes" id="UP000325081"/>
    </source>
</evidence>
<dbReference type="GO" id="GO:0003677">
    <property type="term" value="F:DNA binding"/>
    <property type="evidence" value="ECO:0007669"/>
    <property type="project" value="UniProtKB-KW"/>
</dbReference>
<organism evidence="1 2">
    <name type="scientific">Striga asiatica</name>
    <name type="common">Asiatic witchweed</name>
    <name type="synonym">Buchnera asiatica</name>
    <dbReference type="NCBI Taxonomy" id="4170"/>
    <lineage>
        <taxon>Eukaryota</taxon>
        <taxon>Viridiplantae</taxon>
        <taxon>Streptophyta</taxon>
        <taxon>Embryophyta</taxon>
        <taxon>Tracheophyta</taxon>
        <taxon>Spermatophyta</taxon>
        <taxon>Magnoliopsida</taxon>
        <taxon>eudicotyledons</taxon>
        <taxon>Gunneridae</taxon>
        <taxon>Pentapetalae</taxon>
        <taxon>asterids</taxon>
        <taxon>lamiids</taxon>
        <taxon>Lamiales</taxon>
        <taxon>Orobanchaceae</taxon>
        <taxon>Buchnereae</taxon>
        <taxon>Striga</taxon>
    </lineage>
</organism>
<gene>
    <name evidence="1" type="ORF">STAS_18238</name>
</gene>
<evidence type="ECO:0000313" key="1">
    <source>
        <dbReference type="EMBL" id="GER41521.1"/>
    </source>
</evidence>
<dbReference type="EMBL" id="BKCP01006128">
    <property type="protein sequence ID" value="GER41521.1"/>
    <property type="molecule type" value="Genomic_DNA"/>
</dbReference>
<protein>
    <submittedName>
        <fullName evidence="1">Single-stranded DNA-binding protein</fullName>
    </submittedName>
</protein>
<accession>A0A5A7QBW8</accession>
<name>A0A5A7QBW8_STRAF</name>
<reference evidence="2" key="1">
    <citation type="journal article" date="2019" name="Curr. Biol.">
        <title>Genome Sequence of Striga asiatica Provides Insight into the Evolution of Plant Parasitism.</title>
        <authorList>
            <person name="Yoshida S."/>
            <person name="Kim S."/>
            <person name="Wafula E.K."/>
            <person name="Tanskanen J."/>
            <person name="Kim Y.M."/>
            <person name="Honaas L."/>
            <person name="Yang Z."/>
            <person name="Spallek T."/>
            <person name="Conn C.E."/>
            <person name="Ichihashi Y."/>
            <person name="Cheong K."/>
            <person name="Cui S."/>
            <person name="Der J.P."/>
            <person name="Gundlach H."/>
            <person name="Jiao Y."/>
            <person name="Hori C."/>
            <person name="Ishida J.K."/>
            <person name="Kasahara H."/>
            <person name="Kiba T."/>
            <person name="Kim M.S."/>
            <person name="Koo N."/>
            <person name="Laohavisit A."/>
            <person name="Lee Y.H."/>
            <person name="Lumba S."/>
            <person name="McCourt P."/>
            <person name="Mortimer J.C."/>
            <person name="Mutuku J.M."/>
            <person name="Nomura T."/>
            <person name="Sasaki-Sekimoto Y."/>
            <person name="Seto Y."/>
            <person name="Wang Y."/>
            <person name="Wakatake T."/>
            <person name="Sakakibara H."/>
            <person name="Demura T."/>
            <person name="Yamaguchi S."/>
            <person name="Yoneyama K."/>
            <person name="Manabe R.I."/>
            <person name="Nelson D.C."/>
            <person name="Schulman A.H."/>
            <person name="Timko M.P."/>
            <person name="dePamphilis C.W."/>
            <person name="Choi D."/>
            <person name="Shirasu K."/>
        </authorList>
    </citation>
    <scope>NUCLEOTIDE SEQUENCE [LARGE SCALE GENOMIC DNA]</scope>
    <source>
        <strain evidence="2">cv. UVA1</strain>
    </source>
</reference>
<dbReference type="AlphaFoldDB" id="A0A5A7QBW8"/>
<sequence>MGYLIGSATEPGVPGGATVPEHVFYAENGQLLRVVGGILATSAASRDQLTSLTPWAKKTSVLSIVGQVRIRSCRKANFNVRQMQCRSLLSTISFSSEMESKTEMAAWTLPKPSAVKYIRPKSHNNIQSPNLHRLLR</sequence>
<keyword evidence="2" id="KW-1185">Reference proteome</keyword>
<comment type="caution">
    <text evidence="1">The sequence shown here is derived from an EMBL/GenBank/DDBJ whole genome shotgun (WGS) entry which is preliminary data.</text>
</comment>
<keyword evidence="1" id="KW-0238">DNA-binding</keyword>
<dbReference type="Proteomes" id="UP000325081">
    <property type="component" value="Unassembled WGS sequence"/>
</dbReference>
<proteinExistence type="predicted"/>